<dbReference type="SUPFAM" id="SSF81383">
    <property type="entry name" value="F-box domain"/>
    <property type="match status" value="1"/>
</dbReference>
<evidence type="ECO:0000313" key="3">
    <source>
        <dbReference type="EMBL" id="KAF5360186.1"/>
    </source>
</evidence>
<dbReference type="InterPro" id="IPR001810">
    <property type="entry name" value="F-box_dom"/>
</dbReference>
<evidence type="ECO:0000259" key="2">
    <source>
        <dbReference type="Pfam" id="PF12937"/>
    </source>
</evidence>
<feature type="region of interest" description="Disordered" evidence="1">
    <location>
        <begin position="519"/>
        <end position="545"/>
    </location>
</feature>
<proteinExistence type="predicted"/>
<sequence>MSSSNNSIIDTLPFDVLLSVFSHLRKDAVSLWDCLTVCKVFKDAVLPSLYETIVLKYLKDYPEGSNFNALHTLGKPEYEYLHAYVRFVDFQFVLNDHLRRLLRAPPQSSQIPFSPSSSSSWTANWTSSLSYLPNIQSYTFRHPDPPHRFLPFPSEILDGTISALKGKGNRHGYNNKSDRSNSNSKLEELNLLFRVSKNDVLRLRRGLGGSDQGEDAQAQASDTEHAVSEGSPSQSHSHGRLRSIALGLPARDIFSVLGPWLSEGFRRLSILDAYAIDSPTLFQPYISSLHTLHLGPHHTLRNVDLLNLFTHTPQLRHLDVFYDGFLNLETLYGHDTSHLPSPSLSHLSILTIQHQGVSSKTQFSELFTFLSILMSSSQSSLTALSLISDDERECAASSSAGLEDILLRVPGTPNLDFLNIPHIVLRPSMLRAIFSNLKKLKVVSLFLVDIKLLDFYLDNPAHRSSPSTSSSEISLRNLTALYLRSNRATCPYASVPGKVQRMMEVLRVSPVDDALTSRAGVDDVDKGKGKAKGNRSVDKSSVDKGSLSPGYLRKVVSQRPEERRQQTWNWRALWTAVPHMYSGREGMDALKDEGLGF</sequence>
<dbReference type="InterPro" id="IPR036047">
    <property type="entry name" value="F-box-like_dom_sf"/>
</dbReference>
<organism evidence="3 4">
    <name type="scientific">Tetrapyrgos nigripes</name>
    <dbReference type="NCBI Taxonomy" id="182062"/>
    <lineage>
        <taxon>Eukaryota</taxon>
        <taxon>Fungi</taxon>
        <taxon>Dikarya</taxon>
        <taxon>Basidiomycota</taxon>
        <taxon>Agaricomycotina</taxon>
        <taxon>Agaricomycetes</taxon>
        <taxon>Agaricomycetidae</taxon>
        <taxon>Agaricales</taxon>
        <taxon>Marasmiineae</taxon>
        <taxon>Marasmiaceae</taxon>
        <taxon>Tetrapyrgos</taxon>
    </lineage>
</organism>
<name>A0A8H5LK11_9AGAR</name>
<dbReference type="EMBL" id="JAACJM010000044">
    <property type="protein sequence ID" value="KAF5360186.1"/>
    <property type="molecule type" value="Genomic_DNA"/>
</dbReference>
<feature type="region of interest" description="Disordered" evidence="1">
    <location>
        <begin position="205"/>
        <end position="240"/>
    </location>
</feature>
<dbReference type="Proteomes" id="UP000559256">
    <property type="component" value="Unassembled WGS sequence"/>
</dbReference>
<dbReference type="OrthoDB" id="3010419at2759"/>
<evidence type="ECO:0000313" key="4">
    <source>
        <dbReference type="Proteomes" id="UP000559256"/>
    </source>
</evidence>
<dbReference type="AlphaFoldDB" id="A0A8H5LK11"/>
<reference evidence="3 4" key="1">
    <citation type="journal article" date="2020" name="ISME J.">
        <title>Uncovering the hidden diversity of litter-decomposition mechanisms in mushroom-forming fungi.</title>
        <authorList>
            <person name="Floudas D."/>
            <person name="Bentzer J."/>
            <person name="Ahren D."/>
            <person name="Johansson T."/>
            <person name="Persson P."/>
            <person name="Tunlid A."/>
        </authorList>
    </citation>
    <scope>NUCLEOTIDE SEQUENCE [LARGE SCALE GENOMIC DNA]</scope>
    <source>
        <strain evidence="3 4">CBS 291.85</strain>
    </source>
</reference>
<accession>A0A8H5LK11</accession>
<gene>
    <name evidence="3" type="ORF">D9758_011350</name>
</gene>
<keyword evidence="4" id="KW-1185">Reference proteome</keyword>
<protein>
    <recommendedName>
        <fullName evidence="2">F-box domain-containing protein</fullName>
    </recommendedName>
</protein>
<dbReference type="CDD" id="cd09917">
    <property type="entry name" value="F-box_SF"/>
    <property type="match status" value="1"/>
</dbReference>
<dbReference type="Pfam" id="PF12937">
    <property type="entry name" value="F-box-like"/>
    <property type="match status" value="1"/>
</dbReference>
<comment type="caution">
    <text evidence="3">The sequence shown here is derived from an EMBL/GenBank/DDBJ whole genome shotgun (WGS) entry which is preliminary data.</text>
</comment>
<evidence type="ECO:0000256" key="1">
    <source>
        <dbReference type="SAM" id="MobiDB-lite"/>
    </source>
</evidence>
<feature type="domain" description="F-box" evidence="2">
    <location>
        <begin position="9"/>
        <end position="55"/>
    </location>
</feature>